<proteinExistence type="predicted"/>
<evidence type="ECO:0000256" key="2">
    <source>
        <dbReference type="SAM" id="SignalP"/>
    </source>
</evidence>
<feature type="compositionally biased region" description="Polar residues" evidence="1">
    <location>
        <begin position="57"/>
        <end position="70"/>
    </location>
</feature>
<gene>
    <name evidence="3" type="ORF">ACFQ11_20540</name>
</gene>
<organism evidence="3 4">
    <name type="scientific">Actinomadura sediminis</name>
    <dbReference type="NCBI Taxonomy" id="1038904"/>
    <lineage>
        <taxon>Bacteria</taxon>
        <taxon>Bacillati</taxon>
        <taxon>Actinomycetota</taxon>
        <taxon>Actinomycetes</taxon>
        <taxon>Streptosporangiales</taxon>
        <taxon>Thermomonosporaceae</taxon>
        <taxon>Actinomadura</taxon>
    </lineage>
</organism>
<dbReference type="RefSeq" id="WP_378300945.1">
    <property type="nucleotide sequence ID" value="NZ_JBHTJA010000042.1"/>
</dbReference>
<feature type="chain" id="PRO_5046872642" evidence="2">
    <location>
        <begin position="28"/>
        <end position="269"/>
    </location>
</feature>
<keyword evidence="2" id="KW-0732">Signal</keyword>
<comment type="caution">
    <text evidence="3">The sequence shown here is derived from an EMBL/GenBank/DDBJ whole genome shotgun (WGS) entry which is preliminary data.</text>
</comment>
<feature type="region of interest" description="Disordered" evidence="1">
    <location>
        <begin position="57"/>
        <end position="269"/>
    </location>
</feature>
<name>A0ABW3ERK1_9ACTN</name>
<protein>
    <submittedName>
        <fullName evidence="3">Uncharacterized protein</fullName>
    </submittedName>
</protein>
<evidence type="ECO:0000313" key="3">
    <source>
        <dbReference type="EMBL" id="MFD0902802.1"/>
    </source>
</evidence>
<feature type="compositionally biased region" description="Basic and acidic residues" evidence="1">
    <location>
        <begin position="115"/>
        <end position="188"/>
    </location>
</feature>
<reference evidence="4" key="1">
    <citation type="journal article" date="2019" name="Int. J. Syst. Evol. Microbiol.">
        <title>The Global Catalogue of Microorganisms (GCM) 10K type strain sequencing project: providing services to taxonomists for standard genome sequencing and annotation.</title>
        <authorList>
            <consortium name="The Broad Institute Genomics Platform"/>
            <consortium name="The Broad Institute Genome Sequencing Center for Infectious Disease"/>
            <person name="Wu L."/>
            <person name="Ma J."/>
        </authorList>
    </citation>
    <scope>NUCLEOTIDE SEQUENCE [LARGE SCALE GENOMIC DNA]</scope>
    <source>
        <strain evidence="4">JCM 31202</strain>
    </source>
</reference>
<evidence type="ECO:0000256" key="1">
    <source>
        <dbReference type="SAM" id="MobiDB-lite"/>
    </source>
</evidence>
<accession>A0ABW3ERK1</accession>
<sequence>MKRIVRAVVIAGIAAGVPLATAPAAMADITIVYVEKAEIGHNGPTYVLEEGPGDLSFSSVTGSPKAQSAVGNEEVKTGKISNTVKGGKGNKAGTEVEGSEQDQEAKDHGKKHHGEKHEEHGKKHDAEKDHGKKHEDAGAHAEHADAKEAGAEHADSEQAGAEHADVQEADAKETGAREGAEPAKSHDKPKPKKKHVVKEMTVGHNGPTIAAETGPGDLSFASTTGSPKAQSAVGNEAVKTGDISNTVKGGKGNAAGAEVEGSEQDASAK</sequence>
<dbReference type="EMBL" id="JBHTJA010000042">
    <property type="protein sequence ID" value="MFD0902802.1"/>
    <property type="molecule type" value="Genomic_DNA"/>
</dbReference>
<evidence type="ECO:0000313" key="4">
    <source>
        <dbReference type="Proteomes" id="UP001596972"/>
    </source>
</evidence>
<feature type="signal peptide" evidence="2">
    <location>
        <begin position="1"/>
        <end position="27"/>
    </location>
</feature>
<feature type="compositionally biased region" description="Polar residues" evidence="1">
    <location>
        <begin position="220"/>
        <end position="233"/>
    </location>
</feature>
<dbReference type="Proteomes" id="UP001596972">
    <property type="component" value="Unassembled WGS sequence"/>
</dbReference>
<keyword evidence="4" id="KW-1185">Reference proteome</keyword>